<dbReference type="InterPro" id="IPR036597">
    <property type="entry name" value="Fido-like_dom_sf"/>
</dbReference>
<reference evidence="3" key="1">
    <citation type="journal article" date="2019" name="Int. J. Syst. Evol. Microbiol.">
        <title>The Global Catalogue of Microorganisms (GCM) 10K type strain sequencing project: providing services to taxonomists for standard genome sequencing and annotation.</title>
        <authorList>
            <consortium name="The Broad Institute Genomics Platform"/>
            <consortium name="The Broad Institute Genome Sequencing Center for Infectious Disease"/>
            <person name="Wu L."/>
            <person name="Ma J."/>
        </authorList>
    </citation>
    <scope>NUCLEOTIDE SEQUENCE [LARGE SCALE GENOMIC DNA]</scope>
    <source>
        <strain evidence="3">JCM 9651</strain>
    </source>
</reference>
<dbReference type="Pfam" id="PF02661">
    <property type="entry name" value="Fic"/>
    <property type="match status" value="1"/>
</dbReference>
<dbReference type="PROSITE" id="PS51459">
    <property type="entry name" value="FIDO"/>
    <property type="match status" value="1"/>
</dbReference>
<keyword evidence="3" id="KW-1185">Reference proteome</keyword>
<evidence type="ECO:0000313" key="3">
    <source>
        <dbReference type="Proteomes" id="UP001499990"/>
    </source>
</evidence>
<name>A0ABP6SIU1_9ACTN</name>
<protein>
    <recommendedName>
        <fullName evidence="1">Fido domain-containing protein</fullName>
    </recommendedName>
</protein>
<gene>
    <name evidence="2" type="ORF">GCM10020367_53100</name>
</gene>
<dbReference type="EMBL" id="BAAAYL010000001">
    <property type="protein sequence ID" value="GAA3377429.1"/>
    <property type="molecule type" value="Genomic_DNA"/>
</dbReference>
<comment type="caution">
    <text evidence="2">The sequence shown here is derived from an EMBL/GenBank/DDBJ whole genome shotgun (WGS) entry which is preliminary data.</text>
</comment>
<organism evidence="2 3">
    <name type="scientific">Streptomyces sannanensis</name>
    <dbReference type="NCBI Taxonomy" id="285536"/>
    <lineage>
        <taxon>Bacteria</taxon>
        <taxon>Bacillati</taxon>
        <taxon>Actinomycetota</taxon>
        <taxon>Actinomycetes</taxon>
        <taxon>Kitasatosporales</taxon>
        <taxon>Streptomycetaceae</taxon>
        <taxon>Streptomyces</taxon>
    </lineage>
</organism>
<dbReference type="SUPFAM" id="SSF140931">
    <property type="entry name" value="Fic-like"/>
    <property type="match status" value="1"/>
</dbReference>
<evidence type="ECO:0000259" key="1">
    <source>
        <dbReference type="PROSITE" id="PS51459"/>
    </source>
</evidence>
<proteinExistence type="predicted"/>
<evidence type="ECO:0000313" key="2">
    <source>
        <dbReference type="EMBL" id="GAA3377429.1"/>
    </source>
</evidence>
<feature type="domain" description="Fido" evidence="1">
    <location>
        <begin position="1"/>
        <end position="120"/>
    </location>
</feature>
<dbReference type="Gene3D" id="1.10.3290.10">
    <property type="entry name" value="Fido-like domain"/>
    <property type="match status" value="1"/>
</dbReference>
<dbReference type="Proteomes" id="UP001499990">
    <property type="component" value="Unassembled WGS sequence"/>
</dbReference>
<accession>A0ABP6SIU1</accession>
<sequence>MGSKEVPFRDVPAFAKQGRERYGIDGATRDMFDGCLAENRSVPAKRTSLSSRAARTYLDVCFFHPFADGNARAALLALVFVLAREGVVLDHLGPLSALARRADCADSASELVRLLEILIRHTAGRAASHCSSPTRAGAAGSSGR</sequence>
<dbReference type="RefSeq" id="WP_345044904.1">
    <property type="nucleotide sequence ID" value="NZ_BAAAYL010000001.1"/>
</dbReference>
<dbReference type="InterPro" id="IPR003812">
    <property type="entry name" value="Fido"/>
</dbReference>